<dbReference type="InterPro" id="IPR036612">
    <property type="entry name" value="KH_dom_type_1_sf"/>
</dbReference>
<dbReference type="PANTHER" id="PTHR11208:SF42">
    <property type="entry name" value="QUAKING RELATED 54B, ISOFORM E"/>
    <property type="match status" value="1"/>
</dbReference>
<dbReference type="InterPro" id="IPR045071">
    <property type="entry name" value="BBP-like"/>
</dbReference>
<reference evidence="6" key="1">
    <citation type="submission" date="2016-06" db="UniProtKB">
        <authorList>
            <consortium name="WormBaseParasite"/>
        </authorList>
    </citation>
    <scope>IDENTIFICATION</scope>
</reference>
<dbReference type="SMART" id="SM00322">
    <property type="entry name" value="KH"/>
    <property type="match status" value="1"/>
</dbReference>
<dbReference type="PANTHER" id="PTHR11208">
    <property type="entry name" value="RNA-BINDING PROTEIN RELATED"/>
    <property type="match status" value="1"/>
</dbReference>
<dbReference type="GO" id="GO:0048024">
    <property type="term" value="P:regulation of mRNA splicing, via spliceosome"/>
    <property type="evidence" value="ECO:0007669"/>
    <property type="project" value="TreeGrafter"/>
</dbReference>
<evidence type="ECO:0000313" key="5">
    <source>
        <dbReference type="Proteomes" id="UP000270296"/>
    </source>
</evidence>
<evidence type="ECO:0000256" key="2">
    <source>
        <dbReference type="PROSITE-ProRule" id="PRU00117"/>
    </source>
</evidence>
<sequence length="204" mass="23194">MDVSGQEMSAQKYLAVAEHSNVDNRESVKAVTDEQSDDRCEVSTEQVMHGNLMNRDICSMERSSRESENELSDQFAIDTTRGSIRRPLAPPIGSVYDAKLYVPVDRFPEVNIVGRIIGPKGMNIRRIEQMTGCKISIRDTIVVKKDLIEGSNDNQDGNRNTFQYVRQPYALITCQDKKNRPFKVMHAIEELGNMMKVPKRRNSI</sequence>
<dbReference type="WBParaSite" id="SBAD_0000032601-mRNA-1">
    <property type="protein sequence ID" value="SBAD_0000032601-mRNA-1"/>
    <property type="gene ID" value="SBAD_0000032601"/>
</dbReference>
<dbReference type="Pfam" id="PF22675">
    <property type="entry name" value="KH-I_KHDC4-BBP"/>
    <property type="match status" value="1"/>
</dbReference>
<dbReference type="Gene3D" id="3.30.1370.10">
    <property type="entry name" value="K Homology domain, type 1"/>
    <property type="match status" value="1"/>
</dbReference>
<evidence type="ECO:0000259" key="3">
    <source>
        <dbReference type="SMART" id="SM00322"/>
    </source>
</evidence>
<dbReference type="GO" id="GO:0005634">
    <property type="term" value="C:nucleus"/>
    <property type="evidence" value="ECO:0007669"/>
    <property type="project" value="TreeGrafter"/>
</dbReference>
<evidence type="ECO:0000313" key="6">
    <source>
        <dbReference type="WBParaSite" id="SBAD_0000032601-mRNA-1"/>
    </source>
</evidence>
<dbReference type="OrthoDB" id="6777263at2759"/>
<dbReference type="Proteomes" id="UP000270296">
    <property type="component" value="Unassembled WGS sequence"/>
</dbReference>
<evidence type="ECO:0000313" key="4">
    <source>
        <dbReference type="EMBL" id="VDO82171.1"/>
    </source>
</evidence>
<keyword evidence="1 2" id="KW-0694">RNA-binding</keyword>
<dbReference type="InterPro" id="IPR004087">
    <property type="entry name" value="KH_dom"/>
</dbReference>
<dbReference type="InterPro" id="IPR055256">
    <property type="entry name" value="KH_1_KHDC4/BBP-like"/>
</dbReference>
<protein>
    <submittedName>
        <fullName evidence="6">KH domain-containing protein</fullName>
    </submittedName>
</protein>
<gene>
    <name evidence="4" type="ORF">SBAD_LOCUS308</name>
</gene>
<proteinExistence type="predicted"/>
<reference evidence="4 5" key="2">
    <citation type="submission" date="2018-11" db="EMBL/GenBank/DDBJ databases">
        <authorList>
            <consortium name="Pathogen Informatics"/>
        </authorList>
    </citation>
    <scope>NUCLEOTIDE SEQUENCE [LARGE SCALE GENOMIC DNA]</scope>
</reference>
<dbReference type="PROSITE" id="PS50084">
    <property type="entry name" value="KH_TYPE_1"/>
    <property type="match status" value="1"/>
</dbReference>
<dbReference type="AlphaFoldDB" id="A0A183I9L4"/>
<name>A0A183I9L4_9BILA</name>
<evidence type="ECO:0000256" key="1">
    <source>
        <dbReference type="ARBA" id="ARBA00022884"/>
    </source>
</evidence>
<dbReference type="EMBL" id="UZAM01000636">
    <property type="protein sequence ID" value="VDO82171.1"/>
    <property type="molecule type" value="Genomic_DNA"/>
</dbReference>
<feature type="domain" description="K Homology" evidence="3">
    <location>
        <begin position="96"/>
        <end position="196"/>
    </location>
</feature>
<dbReference type="GO" id="GO:0003729">
    <property type="term" value="F:mRNA binding"/>
    <property type="evidence" value="ECO:0007669"/>
    <property type="project" value="TreeGrafter"/>
</dbReference>
<accession>A0A183I9L4</accession>
<organism evidence="6">
    <name type="scientific">Soboliphyme baturini</name>
    <dbReference type="NCBI Taxonomy" id="241478"/>
    <lineage>
        <taxon>Eukaryota</taxon>
        <taxon>Metazoa</taxon>
        <taxon>Ecdysozoa</taxon>
        <taxon>Nematoda</taxon>
        <taxon>Enoplea</taxon>
        <taxon>Dorylaimia</taxon>
        <taxon>Dioctophymatida</taxon>
        <taxon>Dioctophymatoidea</taxon>
        <taxon>Soboliphymatidae</taxon>
        <taxon>Soboliphyme</taxon>
    </lineage>
</organism>
<keyword evidence="5" id="KW-1185">Reference proteome</keyword>
<dbReference type="SUPFAM" id="SSF54791">
    <property type="entry name" value="Eukaryotic type KH-domain (KH-domain type I)"/>
    <property type="match status" value="1"/>
</dbReference>